<evidence type="ECO:0000313" key="2">
    <source>
        <dbReference type="EnsemblPlants" id="AET7Gv21051100.2"/>
    </source>
</evidence>
<reference evidence="3" key="2">
    <citation type="journal article" date="2017" name="Nat. Plants">
        <title>The Aegilops tauschii genome reveals multiple impacts of transposons.</title>
        <authorList>
            <person name="Zhao G."/>
            <person name="Zou C."/>
            <person name="Li K."/>
            <person name="Wang K."/>
            <person name="Li T."/>
            <person name="Gao L."/>
            <person name="Zhang X."/>
            <person name="Wang H."/>
            <person name="Yang Z."/>
            <person name="Liu X."/>
            <person name="Jiang W."/>
            <person name="Mao L."/>
            <person name="Kong X."/>
            <person name="Jiao Y."/>
            <person name="Jia J."/>
        </authorList>
    </citation>
    <scope>NUCLEOTIDE SEQUENCE [LARGE SCALE GENOMIC DNA]</scope>
    <source>
        <strain evidence="3">cv. AL8/78</strain>
    </source>
</reference>
<keyword evidence="3" id="KW-1185">Reference proteome</keyword>
<dbReference type="Gramene" id="AET7Gv21051100.2">
    <property type="protein sequence ID" value="AET7Gv21051100.2"/>
    <property type="gene ID" value="AET7Gv21051100"/>
</dbReference>
<evidence type="ECO:0000256" key="1">
    <source>
        <dbReference type="SAM" id="MobiDB-lite"/>
    </source>
</evidence>
<evidence type="ECO:0000313" key="3">
    <source>
        <dbReference type="Proteomes" id="UP000015105"/>
    </source>
</evidence>
<reference evidence="3" key="1">
    <citation type="journal article" date="2014" name="Science">
        <title>Ancient hybridizations among the ancestral genomes of bread wheat.</title>
        <authorList>
            <consortium name="International Wheat Genome Sequencing Consortium,"/>
            <person name="Marcussen T."/>
            <person name="Sandve S.R."/>
            <person name="Heier L."/>
            <person name="Spannagl M."/>
            <person name="Pfeifer M."/>
            <person name="Jakobsen K.S."/>
            <person name="Wulff B.B."/>
            <person name="Steuernagel B."/>
            <person name="Mayer K.F."/>
            <person name="Olsen O.A."/>
        </authorList>
    </citation>
    <scope>NUCLEOTIDE SEQUENCE [LARGE SCALE GENOMIC DNA]</scope>
    <source>
        <strain evidence="3">cv. AL8/78</strain>
    </source>
</reference>
<accession>A0A453SS42</accession>
<feature type="region of interest" description="Disordered" evidence="1">
    <location>
        <begin position="1"/>
        <end position="41"/>
    </location>
</feature>
<reference evidence="2" key="4">
    <citation type="submission" date="2019-03" db="UniProtKB">
        <authorList>
            <consortium name="EnsemblPlants"/>
        </authorList>
    </citation>
    <scope>IDENTIFICATION</scope>
</reference>
<reference evidence="2" key="5">
    <citation type="journal article" date="2021" name="G3 (Bethesda)">
        <title>Aegilops tauschii genome assembly Aet v5.0 features greater sequence contiguity and improved annotation.</title>
        <authorList>
            <person name="Wang L."/>
            <person name="Zhu T."/>
            <person name="Rodriguez J.C."/>
            <person name="Deal K.R."/>
            <person name="Dubcovsky J."/>
            <person name="McGuire P.E."/>
            <person name="Lux T."/>
            <person name="Spannagl M."/>
            <person name="Mayer K.F.X."/>
            <person name="Baldrich P."/>
            <person name="Meyers B.C."/>
            <person name="Huo N."/>
            <person name="Gu Y.Q."/>
            <person name="Zhou H."/>
            <person name="Devos K.M."/>
            <person name="Bennetzen J.L."/>
            <person name="Unver T."/>
            <person name="Budak H."/>
            <person name="Gulick P.J."/>
            <person name="Galiba G."/>
            <person name="Kalapos B."/>
            <person name="Nelson D.R."/>
            <person name="Li P."/>
            <person name="You F.M."/>
            <person name="Luo M.C."/>
            <person name="Dvorak J."/>
        </authorList>
    </citation>
    <scope>NUCLEOTIDE SEQUENCE [LARGE SCALE GENOMIC DNA]</scope>
    <source>
        <strain evidence="2">cv. AL8/78</strain>
    </source>
</reference>
<organism evidence="2 3">
    <name type="scientific">Aegilops tauschii subsp. strangulata</name>
    <name type="common">Goatgrass</name>
    <dbReference type="NCBI Taxonomy" id="200361"/>
    <lineage>
        <taxon>Eukaryota</taxon>
        <taxon>Viridiplantae</taxon>
        <taxon>Streptophyta</taxon>
        <taxon>Embryophyta</taxon>
        <taxon>Tracheophyta</taxon>
        <taxon>Spermatophyta</taxon>
        <taxon>Magnoliopsida</taxon>
        <taxon>Liliopsida</taxon>
        <taxon>Poales</taxon>
        <taxon>Poaceae</taxon>
        <taxon>BOP clade</taxon>
        <taxon>Pooideae</taxon>
        <taxon>Triticodae</taxon>
        <taxon>Triticeae</taxon>
        <taxon>Triticinae</taxon>
        <taxon>Aegilops</taxon>
    </lineage>
</organism>
<sequence>MNGGNSNSSEQENVSHSPNSKSPSVDKQQPFTIDIFDPRNWDNLDHKARDILVE</sequence>
<dbReference type="AlphaFoldDB" id="A0A453SS42"/>
<dbReference type="Proteomes" id="UP000015105">
    <property type="component" value="Chromosome 7D"/>
</dbReference>
<proteinExistence type="predicted"/>
<protein>
    <submittedName>
        <fullName evidence="2">Uncharacterized protein</fullName>
    </submittedName>
</protein>
<dbReference type="EnsemblPlants" id="AET7Gv21051100.2">
    <property type="protein sequence ID" value="AET7Gv21051100.2"/>
    <property type="gene ID" value="AET7Gv21051100"/>
</dbReference>
<feature type="compositionally biased region" description="Polar residues" evidence="1">
    <location>
        <begin position="10"/>
        <end position="31"/>
    </location>
</feature>
<reference evidence="2" key="3">
    <citation type="journal article" date="2017" name="Nature">
        <title>Genome sequence of the progenitor of the wheat D genome Aegilops tauschii.</title>
        <authorList>
            <person name="Luo M.C."/>
            <person name="Gu Y.Q."/>
            <person name="Puiu D."/>
            <person name="Wang H."/>
            <person name="Twardziok S.O."/>
            <person name="Deal K.R."/>
            <person name="Huo N."/>
            <person name="Zhu T."/>
            <person name="Wang L."/>
            <person name="Wang Y."/>
            <person name="McGuire P.E."/>
            <person name="Liu S."/>
            <person name="Long H."/>
            <person name="Ramasamy R.K."/>
            <person name="Rodriguez J.C."/>
            <person name="Van S.L."/>
            <person name="Yuan L."/>
            <person name="Wang Z."/>
            <person name="Xia Z."/>
            <person name="Xiao L."/>
            <person name="Anderson O.D."/>
            <person name="Ouyang S."/>
            <person name="Liang Y."/>
            <person name="Zimin A.V."/>
            <person name="Pertea G."/>
            <person name="Qi P."/>
            <person name="Bennetzen J.L."/>
            <person name="Dai X."/>
            <person name="Dawson M.W."/>
            <person name="Muller H.G."/>
            <person name="Kugler K."/>
            <person name="Rivarola-Duarte L."/>
            <person name="Spannagl M."/>
            <person name="Mayer K.F.X."/>
            <person name="Lu F.H."/>
            <person name="Bevan M.W."/>
            <person name="Leroy P."/>
            <person name="Li P."/>
            <person name="You F.M."/>
            <person name="Sun Q."/>
            <person name="Liu Z."/>
            <person name="Lyons E."/>
            <person name="Wicker T."/>
            <person name="Salzberg S.L."/>
            <person name="Devos K.M."/>
            <person name="Dvorak J."/>
        </authorList>
    </citation>
    <scope>NUCLEOTIDE SEQUENCE [LARGE SCALE GENOMIC DNA]</scope>
    <source>
        <strain evidence="2">cv. AL8/78</strain>
    </source>
</reference>
<name>A0A453SS42_AEGTS</name>